<sequence>MMKKAIPWIRQGSLRNKLFSASMICLLIPTLITLSATHVWTRDEMREQAESNADEQLKLVEGHVSNLLSYMLHISNYIIVEPNMNTILKQQAAGKTYTGENSEYREFEDRNEITSQIDNISIIGEKTYVTILLPNGRHFTNYPIDEYDPSQMLELPWFKELDQLTGMVKPIGLNQNRLPSSMKRRQDEIKSAWRER</sequence>
<gene>
    <name evidence="2" type="ORF">ACFPXP_03875</name>
</gene>
<organism evidence="2 3">
    <name type="scientific">Marinicrinis lubricantis</name>
    <dbReference type="NCBI Taxonomy" id="2086470"/>
    <lineage>
        <taxon>Bacteria</taxon>
        <taxon>Bacillati</taxon>
        <taxon>Bacillota</taxon>
        <taxon>Bacilli</taxon>
        <taxon>Bacillales</taxon>
        <taxon>Paenibacillaceae</taxon>
    </lineage>
</organism>
<name>A0ABW1IKH1_9BACL</name>
<keyword evidence="3" id="KW-1185">Reference proteome</keyword>
<evidence type="ECO:0000313" key="3">
    <source>
        <dbReference type="Proteomes" id="UP001596250"/>
    </source>
</evidence>
<evidence type="ECO:0000256" key="1">
    <source>
        <dbReference type="SAM" id="MobiDB-lite"/>
    </source>
</evidence>
<reference evidence="3" key="1">
    <citation type="journal article" date="2019" name="Int. J. Syst. Evol. Microbiol.">
        <title>The Global Catalogue of Microorganisms (GCM) 10K type strain sequencing project: providing services to taxonomists for standard genome sequencing and annotation.</title>
        <authorList>
            <consortium name="The Broad Institute Genomics Platform"/>
            <consortium name="The Broad Institute Genome Sequencing Center for Infectious Disease"/>
            <person name="Wu L."/>
            <person name="Ma J."/>
        </authorList>
    </citation>
    <scope>NUCLEOTIDE SEQUENCE [LARGE SCALE GENOMIC DNA]</scope>
    <source>
        <strain evidence="3">CCM 8749</strain>
    </source>
</reference>
<comment type="caution">
    <text evidence="2">The sequence shown here is derived from an EMBL/GenBank/DDBJ whole genome shotgun (WGS) entry which is preliminary data.</text>
</comment>
<protein>
    <recommendedName>
        <fullName evidence="4">Two-component sensor histidine kinase</fullName>
    </recommendedName>
</protein>
<evidence type="ECO:0000313" key="2">
    <source>
        <dbReference type="EMBL" id="MFC5985576.1"/>
    </source>
</evidence>
<dbReference type="EMBL" id="JBHSQV010000028">
    <property type="protein sequence ID" value="MFC5985576.1"/>
    <property type="molecule type" value="Genomic_DNA"/>
</dbReference>
<feature type="region of interest" description="Disordered" evidence="1">
    <location>
        <begin position="175"/>
        <end position="196"/>
    </location>
</feature>
<dbReference type="RefSeq" id="WP_379892551.1">
    <property type="nucleotide sequence ID" value="NZ_CBCSCT010000018.1"/>
</dbReference>
<accession>A0ABW1IKH1</accession>
<dbReference type="Proteomes" id="UP001596250">
    <property type="component" value="Unassembled WGS sequence"/>
</dbReference>
<proteinExistence type="predicted"/>
<feature type="compositionally biased region" description="Basic and acidic residues" evidence="1">
    <location>
        <begin position="184"/>
        <end position="196"/>
    </location>
</feature>
<evidence type="ECO:0008006" key="4">
    <source>
        <dbReference type="Google" id="ProtNLM"/>
    </source>
</evidence>